<sequence length="595" mass="68452">MRIAFIILLFVLLPKSRDATAAPENPEIPDKHSIKYLRSFNEALWDELGLNVLQRENGEHTSLVPENNFTETLKLIIQFVAASRKTFGQAVAIHQQSPTRSRCSEFLNSLTHCFCRWYVYGRVRYRRPSSLSISEVSSRSAIPVYWLQYPEIVNYLLCSHSVSINDVSFLTQLHCFDGITLPYRKIWENVTFDGFSLRNSLVRSNRFKDCCFKNADFSGAELRRCIFKNCEFENITVDENTRFQTSNISACSKKTRDYLADLTGTPEAQKGFILQVLTLTFIQQALLESPAEIAESIEFVTKDYIQQFCVSYPELAEEHPEWINVVLQVLYAITLYKDMEVVDDLRNLMLVHTSSSLRVMEKLPKDKDHWMKLMSSISWTSTAFTSTQLLYRHHLRTLLAENNIVPHDVLHDDNCLYHVLVANRLGKSITEIRNTMALFLTAYIKYRDRGTQSFQEPKALLTPDEYEEYRERFNILDQFFDADPNSHITIDMAQELLGDLNTANRWLDASTLPFVAIIFRRPVLQITPYGTSVSIVYIDDNGVTTPEWRENVERSGEGSPPIVVIHDGVNHWLTATIMAAFYSFQINEACAGSNQ</sequence>
<accession>A0ABY6H1V5</accession>
<protein>
    <submittedName>
        <fullName evidence="2">Pentapeptide repeat-containing protein</fullName>
    </submittedName>
</protein>
<dbReference type="EMBL" id="CP103300">
    <property type="protein sequence ID" value="UYM18139.1"/>
    <property type="molecule type" value="Genomic_DNA"/>
</dbReference>
<evidence type="ECO:0000256" key="1">
    <source>
        <dbReference type="SAM" id="SignalP"/>
    </source>
</evidence>
<dbReference type="Proteomes" id="UP001163255">
    <property type="component" value="Chromosome"/>
</dbReference>
<gene>
    <name evidence="2" type="ORF">NX720_09600</name>
</gene>
<evidence type="ECO:0000313" key="2">
    <source>
        <dbReference type="EMBL" id="UYM18139.1"/>
    </source>
</evidence>
<name>A0ABY6H1V5_9GAMM</name>
<reference evidence="2" key="1">
    <citation type="submission" date="2022-10" db="EMBL/GenBank/DDBJ databases">
        <title>Completed Genome Sequence of two octocoral isolated bacterium, Endozoicomonas euniceicola EF212T and Endozoicomonas gorgoniicola PS125T.</title>
        <authorList>
            <person name="Chiou Y.-J."/>
            <person name="Chen Y.-H."/>
        </authorList>
    </citation>
    <scope>NUCLEOTIDE SEQUENCE</scope>
    <source>
        <strain evidence="2">EF212</strain>
    </source>
</reference>
<evidence type="ECO:0000313" key="3">
    <source>
        <dbReference type="Proteomes" id="UP001163255"/>
    </source>
</evidence>
<dbReference type="RefSeq" id="WP_262600899.1">
    <property type="nucleotide sequence ID" value="NZ_CP103300.1"/>
</dbReference>
<organism evidence="2 3">
    <name type="scientific">Endozoicomonas euniceicola</name>
    <dbReference type="NCBI Taxonomy" id="1234143"/>
    <lineage>
        <taxon>Bacteria</taxon>
        <taxon>Pseudomonadati</taxon>
        <taxon>Pseudomonadota</taxon>
        <taxon>Gammaproteobacteria</taxon>
        <taxon>Oceanospirillales</taxon>
        <taxon>Endozoicomonadaceae</taxon>
        <taxon>Endozoicomonas</taxon>
    </lineage>
</organism>
<dbReference type="CDD" id="cd22744">
    <property type="entry name" value="OTU"/>
    <property type="match status" value="1"/>
</dbReference>
<dbReference type="SUPFAM" id="SSF141571">
    <property type="entry name" value="Pentapeptide repeat-like"/>
    <property type="match status" value="1"/>
</dbReference>
<dbReference type="Gene3D" id="2.160.20.80">
    <property type="entry name" value="E3 ubiquitin-protein ligase SopA"/>
    <property type="match status" value="1"/>
</dbReference>
<keyword evidence="3" id="KW-1185">Reference proteome</keyword>
<feature type="chain" id="PRO_5045386522" evidence="1">
    <location>
        <begin position="22"/>
        <end position="595"/>
    </location>
</feature>
<proteinExistence type="predicted"/>
<keyword evidence="1" id="KW-0732">Signal</keyword>
<feature type="signal peptide" evidence="1">
    <location>
        <begin position="1"/>
        <end position="21"/>
    </location>
</feature>